<reference evidence="8 9" key="1">
    <citation type="submission" date="2024-03" db="EMBL/GenBank/DDBJ databases">
        <title>Novel species of the genus Variovorax.</title>
        <authorList>
            <person name="Liu Q."/>
            <person name="Xin Y.-H."/>
        </authorList>
    </citation>
    <scope>NUCLEOTIDE SEQUENCE [LARGE SCALE GENOMIC DNA]</scope>
    <source>
        <strain evidence="8 9">KACC 18900</strain>
    </source>
</reference>
<dbReference type="InterPro" id="IPR035068">
    <property type="entry name" value="TldD/PmbA_N"/>
</dbReference>
<dbReference type="Proteomes" id="UP001385892">
    <property type="component" value="Unassembled WGS sequence"/>
</dbReference>
<dbReference type="GO" id="GO:0008237">
    <property type="term" value="F:metallopeptidase activity"/>
    <property type="evidence" value="ECO:0007669"/>
    <property type="project" value="UniProtKB-KW"/>
</dbReference>
<dbReference type="InterPro" id="IPR002510">
    <property type="entry name" value="Metalloprtase-TldD/E_N"/>
</dbReference>
<evidence type="ECO:0000256" key="1">
    <source>
        <dbReference type="ARBA" id="ARBA00005836"/>
    </source>
</evidence>
<evidence type="ECO:0000256" key="2">
    <source>
        <dbReference type="ARBA" id="ARBA00022670"/>
    </source>
</evidence>
<dbReference type="InterPro" id="IPR036059">
    <property type="entry name" value="TldD/PmbA_sf"/>
</dbReference>
<comment type="caution">
    <text evidence="8">The sequence shown here is derived from an EMBL/GenBank/DDBJ whole genome shotgun (WGS) entry which is preliminary data.</text>
</comment>
<protein>
    <submittedName>
        <fullName evidence="8">Metalloprotease TldD</fullName>
        <ecNumber evidence="8">3.4.24.-</ecNumber>
    </submittedName>
</protein>
<dbReference type="InterPro" id="IPR045569">
    <property type="entry name" value="Metalloprtase-TldD/E_C"/>
</dbReference>
<evidence type="ECO:0000259" key="7">
    <source>
        <dbReference type="Pfam" id="PF19290"/>
    </source>
</evidence>
<dbReference type="Gene3D" id="3.30.2290.10">
    <property type="entry name" value="PmbA/TldD superfamily"/>
    <property type="match status" value="1"/>
</dbReference>
<dbReference type="Pfam" id="PF01523">
    <property type="entry name" value="PmbA_TldD_1st"/>
    <property type="match status" value="1"/>
</dbReference>
<dbReference type="PANTHER" id="PTHR30624">
    <property type="entry name" value="UNCHARACTERIZED PROTEIN TLDD AND PMBA"/>
    <property type="match status" value="1"/>
</dbReference>
<dbReference type="InterPro" id="IPR051463">
    <property type="entry name" value="Peptidase_U62_metallo"/>
</dbReference>
<feature type="domain" description="Metalloprotease TldD/E N-terminal" evidence="5">
    <location>
        <begin position="44"/>
        <end position="107"/>
    </location>
</feature>
<evidence type="ECO:0000256" key="3">
    <source>
        <dbReference type="ARBA" id="ARBA00022801"/>
    </source>
</evidence>
<feature type="domain" description="Metalloprotease TldD/E C-terminal" evidence="6">
    <location>
        <begin position="251"/>
        <end position="484"/>
    </location>
</feature>
<keyword evidence="2" id="KW-0645">Protease</keyword>
<keyword evidence="4 8" id="KW-0482">Metalloprotease</keyword>
<proteinExistence type="inferred from homology"/>
<dbReference type="InterPro" id="IPR045570">
    <property type="entry name" value="Metalloprtase-TldD/E_cen_dom"/>
</dbReference>
<gene>
    <name evidence="8" type="primary">tldD</name>
    <name evidence="8" type="ORF">WKW82_08810</name>
</gene>
<name>A0ABU8WGW2_9BURK</name>
<dbReference type="PIRSF" id="PIRSF004919">
    <property type="entry name" value="TldD"/>
    <property type="match status" value="1"/>
</dbReference>
<organism evidence="8 9">
    <name type="scientific">Variovorax rhizosphaerae</name>
    <dbReference type="NCBI Taxonomy" id="1836200"/>
    <lineage>
        <taxon>Bacteria</taxon>
        <taxon>Pseudomonadati</taxon>
        <taxon>Pseudomonadota</taxon>
        <taxon>Betaproteobacteria</taxon>
        <taxon>Burkholderiales</taxon>
        <taxon>Comamonadaceae</taxon>
        <taxon>Variovorax</taxon>
    </lineage>
</organism>
<dbReference type="EC" id="3.4.24.-" evidence="8"/>
<sequence>MISREPTIERLATAQSLLLTPFGLDESHLARALAEIAAHKVDDADLYFQYTRSEGWSLEEGIVKTGSFSIDQGVGVRAVSGEKTAFAYSDDISEASLLDAARTVRSISSAGRSARIKAPTRKIASSRSLYNGVDPITTLDSTAKVELLGRVEKLARARDPLVSQVMAGLASEYDVVLVARADGTLAADVRPLVRLSVTVIAEQNGRREMGSGGGGGRFGLAYFDDAHIAEYVEQAVSAALVNLESRPAPAGEMTVVLGPGWPGILLHEAIGHGLEGDFNRKGSSAFSGRIGQRVAAKGVTVLDDGTIADRRGSLNVDDEGNASQRNVLIEDGILKGYIQDSLNARLMKVKPTGNGRRESYAHVPMPRMTNTYMLGGDKDPKEIVASIKKGLYATNFGGGQVDITSGKFVFSASEAYWVENGKIQYPVKGATIVGNGPDALTRVTMIGNDMALDSGVGTCGKEGQSVPVGVGQPTLRIDGLTVGGTA</sequence>
<dbReference type="Pfam" id="PF19290">
    <property type="entry name" value="PmbA_TldD_2nd"/>
    <property type="match status" value="1"/>
</dbReference>
<dbReference type="PANTHER" id="PTHR30624:SF4">
    <property type="entry name" value="METALLOPROTEASE TLDD"/>
    <property type="match status" value="1"/>
</dbReference>
<dbReference type="RefSeq" id="WP_340341890.1">
    <property type="nucleotide sequence ID" value="NZ_JBBKZT010000003.1"/>
</dbReference>
<evidence type="ECO:0000259" key="6">
    <source>
        <dbReference type="Pfam" id="PF19289"/>
    </source>
</evidence>
<evidence type="ECO:0000313" key="9">
    <source>
        <dbReference type="Proteomes" id="UP001385892"/>
    </source>
</evidence>
<dbReference type="SUPFAM" id="SSF111283">
    <property type="entry name" value="Putative modulator of DNA gyrase, PmbA/TldD"/>
    <property type="match status" value="1"/>
</dbReference>
<feature type="domain" description="Metalloprotease TldD/E central" evidence="7">
    <location>
        <begin position="135"/>
        <end position="243"/>
    </location>
</feature>
<keyword evidence="3 8" id="KW-0378">Hydrolase</keyword>
<dbReference type="Pfam" id="PF19289">
    <property type="entry name" value="PmbA_TldD_3rd"/>
    <property type="match status" value="1"/>
</dbReference>
<comment type="similarity">
    <text evidence="1">Belongs to the peptidase U62 family.</text>
</comment>
<evidence type="ECO:0000259" key="5">
    <source>
        <dbReference type="Pfam" id="PF01523"/>
    </source>
</evidence>
<keyword evidence="9" id="KW-1185">Reference proteome</keyword>
<evidence type="ECO:0000256" key="4">
    <source>
        <dbReference type="ARBA" id="ARBA00023049"/>
    </source>
</evidence>
<accession>A0ABU8WGW2</accession>
<evidence type="ECO:0000313" key="8">
    <source>
        <dbReference type="EMBL" id="MEJ8846748.1"/>
    </source>
</evidence>
<dbReference type="InterPro" id="IPR025502">
    <property type="entry name" value="TldD"/>
</dbReference>
<dbReference type="NCBIfam" id="NF008006">
    <property type="entry name" value="PRK10735.1"/>
    <property type="match status" value="1"/>
</dbReference>
<dbReference type="EMBL" id="JBBKZT010000003">
    <property type="protein sequence ID" value="MEJ8846748.1"/>
    <property type="molecule type" value="Genomic_DNA"/>
</dbReference>